<accession>A0A6G0J3K9</accession>
<evidence type="ECO:0000313" key="3">
    <source>
        <dbReference type="Proteomes" id="UP000424527"/>
    </source>
</evidence>
<keyword evidence="3" id="KW-1185">Reference proteome</keyword>
<evidence type="ECO:0000256" key="1">
    <source>
        <dbReference type="SAM" id="MobiDB-lite"/>
    </source>
</evidence>
<sequence length="328" mass="37784">MDRNIDVYQESYYLNIEVNALQKKLKEAIGNRKHDIETQEPQELKKEEGLSAQCVAEEVLQGNEAPKGEIQSLQVVVENDRPDTVQVQGLQEVRANQNINERILQELKKEEGLSALSEGQKSLKSEPLTSDQQEMHDINQLLEMNKILKENNGRLQQVIPDLSNNMFVVKEGLGQVLQGNEAPKGEIQRLQVMVENDRPDSVQVQGLQEVQANQNINERILQELQELKKEESHSALRDEQESLKSEPLTSDQQEMTEANQQVQADEKIDEKIVQEVQEEGHSGHREDQESLENKPLRRFFVRLFGMRKMRKILSWRPTWRFSCISATV</sequence>
<feature type="compositionally biased region" description="Basic and acidic residues" evidence="1">
    <location>
        <begin position="230"/>
        <end position="244"/>
    </location>
</feature>
<dbReference type="AlphaFoldDB" id="A0A6G0J3K9"/>
<evidence type="ECO:0000313" key="2">
    <source>
        <dbReference type="EMBL" id="KAE8298121.1"/>
    </source>
</evidence>
<organism evidence="2 3">
    <name type="scientific">Larimichthys crocea</name>
    <name type="common">Large yellow croaker</name>
    <name type="synonym">Pseudosciaena crocea</name>
    <dbReference type="NCBI Taxonomy" id="215358"/>
    <lineage>
        <taxon>Eukaryota</taxon>
        <taxon>Metazoa</taxon>
        <taxon>Chordata</taxon>
        <taxon>Craniata</taxon>
        <taxon>Vertebrata</taxon>
        <taxon>Euteleostomi</taxon>
        <taxon>Actinopterygii</taxon>
        <taxon>Neopterygii</taxon>
        <taxon>Teleostei</taxon>
        <taxon>Neoteleostei</taxon>
        <taxon>Acanthomorphata</taxon>
        <taxon>Eupercaria</taxon>
        <taxon>Sciaenidae</taxon>
        <taxon>Larimichthys</taxon>
    </lineage>
</organism>
<gene>
    <name evidence="2" type="ORF">D5F01_LYC02609</name>
</gene>
<protein>
    <submittedName>
        <fullName evidence="2">Uncharacterized protein</fullName>
    </submittedName>
</protein>
<feature type="compositionally biased region" description="Polar residues" evidence="1">
    <location>
        <begin position="247"/>
        <end position="263"/>
    </location>
</feature>
<comment type="caution">
    <text evidence="2">The sequence shown here is derived from an EMBL/GenBank/DDBJ whole genome shotgun (WGS) entry which is preliminary data.</text>
</comment>
<dbReference type="Proteomes" id="UP000424527">
    <property type="component" value="Unassembled WGS sequence"/>
</dbReference>
<name>A0A6G0J3K9_LARCR</name>
<proteinExistence type="predicted"/>
<dbReference type="EMBL" id="REGW02000003">
    <property type="protein sequence ID" value="KAE8298121.1"/>
    <property type="molecule type" value="Genomic_DNA"/>
</dbReference>
<reference evidence="2 3" key="1">
    <citation type="submission" date="2019-07" db="EMBL/GenBank/DDBJ databases">
        <title>Chromosome genome assembly for large yellow croaker.</title>
        <authorList>
            <person name="Xiao S."/>
        </authorList>
    </citation>
    <scope>NUCLEOTIDE SEQUENCE [LARGE SCALE GENOMIC DNA]</scope>
    <source>
        <strain evidence="2">JMULYC20181020</strain>
        <tissue evidence="2">Muscle</tissue>
    </source>
</reference>
<feature type="region of interest" description="Disordered" evidence="1">
    <location>
        <begin position="230"/>
        <end position="266"/>
    </location>
</feature>